<evidence type="ECO:0000256" key="7">
    <source>
        <dbReference type="RuleBase" id="RU363032"/>
    </source>
</evidence>
<dbReference type="PANTHER" id="PTHR43744">
    <property type="entry name" value="ABC TRANSPORTER PERMEASE PROTEIN MG189-RELATED-RELATED"/>
    <property type="match status" value="1"/>
</dbReference>
<evidence type="ECO:0000256" key="4">
    <source>
        <dbReference type="ARBA" id="ARBA00022692"/>
    </source>
</evidence>
<dbReference type="PANTHER" id="PTHR43744:SF12">
    <property type="entry name" value="ABC TRANSPORTER PERMEASE PROTEIN MG189-RELATED"/>
    <property type="match status" value="1"/>
</dbReference>
<keyword evidence="6 7" id="KW-0472">Membrane</keyword>
<dbReference type="AlphaFoldDB" id="A0A559JA22"/>
<dbReference type="Pfam" id="PF00528">
    <property type="entry name" value="BPD_transp_1"/>
    <property type="match status" value="1"/>
</dbReference>
<proteinExistence type="inferred from homology"/>
<comment type="similarity">
    <text evidence="7">Belongs to the binding-protein-dependent transport system permease family.</text>
</comment>
<evidence type="ECO:0000256" key="3">
    <source>
        <dbReference type="ARBA" id="ARBA00022475"/>
    </source>
</evidence>
<dbReference type="CDD" id="cd06261">
    <property type="entry name" value="TM_PBP2"/>
    <property type="match status" value="1"/>
</dbReference>
<evidence type="ECO:0000256" key="2">
    <source>
        <dbReference type="ARBA" id="ARBA00022448"/>
    </source>
</evidence>
<comment type="subcellular location">
    <subcellularLocation>
        <location evidence="1 7">Cell membrane</location>
        <topology evidence="1 7">Multi-pass membrane protein</topology>
    </subcellularLocation>
</comment>
<reference evidence="9 10" key="1">
    <citation type="submission" date="2019-07" db="EMBL/GenBank/DDBJ databases">
        <authorList>
            <person name="Kim J."/>
        </authorList>
    </citation>
    <scope>NUCLEOTIDE SEQUENCE [LARGE SCALE GENOMIC DNA]</scope>
    <source>
        <strain evidence="9 10">G13</strain>
    </source>
</reference>
<keyword evidence="3" id="KW-1003">Cell membrane</keyword>
<dbReference type="PROSITE" id="PS50928">
    <property type="entry name" value="ABC_TM1"/>
    <property type="match status" value="1"/>
</dbReference>
<keyword evidence="5 7" id="KW-1133">Transmembrane helix</keyword>
<keyword evidence="4 7" id="KW-0812">Transmembrane</keyword>
<accession>A0A559JA22</accession>
<keyword evidence="10" id="KW-1185">Reference proteome</keyword>
<dbReference type="InterPro" id="IPR035906">
    <property type="entry name" value="MetI-like_sf"/>
</dbReference>
<feature type="transmembrane region" description="Helical" evidence="7">
    <location>
        <begin position="69"/>
        <end position="93"/>
    </location>
</feature>
<sequence>MKERYSSGKLVLELFMVVLGLIVLVPLYLVFINAFKRYDEILTSAASFPQAFQFDNFATVWQEMRFPSVFGNSLVITVFSVLGILLFSSAAAYQLVRRPGKVSNVIFLAILSAMIIPFQTMMIPLLMVAKDFHMINNLPGIIIMYWGFGIPLALFLYHGFIKGVPVELEEAATIDGSNTFGVYFRILLPLLKPITVTIAILHTLWIWNDFLLPYVVLNSKAVQTIPLASYIYFGEYMNQWHLALAAMALAVVPIIVFFLFMQRYIIQGITAGAVKG</sequence>
<name>A0A559JA22_9BACL</name>
<feature type="domain" description="ABC transmembrane type-1" evidence="8">
    <location>
        <begin position="70"/>
        <end position="261"/>
    </location>
</feature>
<organism evidence="9 10">
    <name type="scientific">Cohnella terricola</name>
    <dbReference type="NCBI Taxonomy" id="1289167"/>
    <lineage>
        <taxon>Bacteria</taxon>
        <taxon>Bacillati</taxon>
        <taxon>Bacillota</taxon>
        <taxon>Bacilli</taxon>
        <taxon>Bacillales</taxon>
        <taxon>Paenibacillaceae</taxon>
        <taxon>Cohnella</taxon>
    </lineage>
</organism>
<evidence type="ECO:0000259" key="8">
    <source>
        <dbReference type="PROSITE" id="PS50928"/>
    </source>
</evidence>
<dbReference type="Proteomes" id="UP000316330">
    <property type="component" value="Unassembled WGS sequence"/>
</dbReference>
<evidence type="ECO:0000313" key="9">
    <source>
        <dbReference type="EMBL" id="TVX96692.1"/>
    </source>
</evidence>
<dbReference type="EMBL" id="VNJJ01000015">
    <property type="protein sequence ID" value="TVX96692.1"/>
    <property type="molecule type" value="Genomic_DNA"/>
</dbReference>
<feature type="transmembrane region" description="Helical" evidence="7">
    <location>
        <begin position="240"/>
        <end position="260"/>
    </location>
</feature>
<dbReference type="GO" id="GO:0055085">
    <property type="term" value="P:transmembrane transport"/>
    <property type="evidence" value="ECO:0007669"/>
    <property type="project" value="InterPro"/>
</dbReference>
<protein>
    <submittedName>
        <fullName evidence="9">Carbohydrate ABC transporter permease</fullName>
    </submittedName>
</protein>
<feature type="transmembrane region" description="Helical" evidence="7">
    <location>
        <begin position="182"/>
        <end position="207"/>
    </location>
</feature>
<dbReference type="InterPro" id="IPR000515">
    <property type="entry name" value="MetI-like"/>
</dbReference>
<dbReference type="SUPFAM" id="SSF161098">
    <property type="entry name" value="MetI-like"/>
    <property type="match status" value="1"/>
</dbReference>
<evidence type="ECO:0000313" key="10">
    <source>
        <dbReference type="Proteomes" id="UP000316330"/>
    </source>
</evidence>
<comment type="caution">
    <text evidence="9">The sequence shown here is derived from an EMBL/GenBank/DDBJ whole genome shotgun (WGS) entry which is preliminary data.</text>
</comment>
<feature type="transmembrane region" description="Helical" evidence="7">
    <location>
        <begin position="12"/>
        <end position="35"/>
    </location>
</feature>
<dbReference type="OrthoDB" id="9772609at2"/>
<evidence type="ECO:0000256" key="1">
    <source>
        <dbReference type="ARBA" id="ARBA00004651"/>
    </source>
</evidence>
<evidence type="ECO:0000256" key="5">
    <source>
        <dbReference type="ARBA" id="ARBA00022989"/>
    </source>
</evidence>
<feature type="transmembrane region" description="Helical" evidence="7">
    <location>
        <begin position="141"/>
        <end position="161"/>
    </location>
</feature>
<dbReference type="RefSeq" id="WP_144706034.1">
    <property type="nucleotide sequence ID" value="NZ_VNJJ01000015.1"/>
</dbReference>
<feature type="transmembrane region" description="Helical" evidence="7">
    <location>
        <begin position="105"/>
        <end position="129"/>
    </location>
</feature>
<keyword evidence="2 7" id="KW-0813">Transport</keyword>
<dbReference type="Gene3D" id="1.10.3720.10">
    <property type="entry name" value="MetI-like"/>
    <property type="match status" value="1"/>
</dbReference>
<evidence type="ECO:0000256" key="6">
    <source>
        <dbReference type="ARBA" id="ARBA00023136"/>
    </source>
</evidence>
<gene>
    <name evidence="9" type="ORF">FPZ45_20640</name>
</gene>
<dbReference type="GO" id="GO:0005886">
    <property type="term" value="C:plasma membrane"/>
    <property type="evidence" value="ECO:0007669"/>
    <property type="project" value="UniProtKB-SubCell"/>
</dbReference>